<keyword evidence="12" id="KW-0902">Two-component regulatory system</keyword>
<dbReference type="Pfam" id="PF01590">
    <property type="entry name" value="GAF"/>
    <property type="match status" value="1"/>
</dbReference>
<dbReference type="Gene3D" id="3.30.565.10">
    <property type="entry name" value="Histidine kinase-like ATPase, C-terminal domain"/>
    <property type="match status" value="1"/>
</dbReference>
<keyword evidence="15" id="KW-0175">Coiled coil</keyword>
<dbReference type="InterPro" id="IPR035965">
    <property type="entry name" value="PAS-like_dom_sf"/>
</dbReference>
<dbReference type="SMART" id="SM00065">
    <property type="entry name" value="GAF"/>
    <property type="match status" value="1"/>
</dbReference>
<evidence type="ECO:0000256" key="6">
    <source>
        <dbReference type="ARBA" id="ARBA00022679"/>
    </source>
</evidence>
<evidence type="ECO:0000256" key="11">
    <source>
        <dbReference type="ARBA" id="ARBA00022989"/>
    </source>
</evidence>
<dbReference type="PROSITE" id="PS50109">
    <property type="entry name" value="HIS_KIN"/>
    <property type="match status" value="1"/>
</dbReference>
<proteinExistence type="inferred from homology"/>
<feature type="domain" description="PAC" evidence="19">
    <location>
        <begin position="737"/>
        <end position="789"/>
    </location>
</feature>
<evidence type="ECO:0000256" key="2">
    <source>
        <dbReference type="ARBA" id="ARBA00004141"/>
    </source>
</evidence>
<dbReference type="CDD" id="cd22249">
    <property type="entry name" value="UDM1_RNF168_RNF169-like"/>
    <property type="match status" value="1"/>
</dbReference>
<evidence type="ECO:0000256" key="7">
    <source>
        <dbReference type="ARBA" id="ARBA00022692"/>
    </source>
</evidence>
<dbReference type="GO" id="GO:0000155">
    <property type="term" value="F:phosphorelay sensor kinase activity"/>
    <property type="evidence" value="ECO:0007669"/>
    <property type="project" value="InterPro"/>
</dbReference>
<keyword evidence="13" id="KW-0472">Membrane</keyword>
<dbReference type="InterPro" id="IPR050351">
    <property type="entry name" value="BphY/WalK/GraS-like"/>
</dbReference>
<sequence>MPNLKTADFAQSRQPEALWALGTTPVMVPQTATLREVIDYLGDDSVRGHSCVLVVQGQKLVGLVTDRDAIRLVVKGVDLATPVCEIMTDSLTVLPVNKPLSALNVLDLMRQRQIHHLPLVDDDQRPVRLITIGSLQQALQPPHVLKLQQAQSRMTTNLVTVHPTDTALTAATLLAEYQVSCVAVVDPSAAGVLLGLVLRQDVLRFQARQLNLAELPAQAIMRDPQRCLQLNDSLWLAYQEMSQHHLPCLVVVTPEQRPLGVISQSDLLYSLDLRELQTSFSHLWQSFKQSDSQKVEIWKSHSSELERLMQGRTEQLEEQAKCDRLLTTLTQRIHESLDVQDILATTVGEVRQLLQADRALIYRFDTAASGTVAVEAVVPPWKSLLGYTIEDKTFAKHWAEAYRYGRIQAVDDIEQAGFSPCHIGLLKGLQIRANLVVPIVYDHQLWGLLVINQCGSSRRWRDWEVRLVKQLARSVAIAVRQSGLYQKLQEDLEARRQYEIHLQQLNDELEQRVEERTASWRQVTEKLRQEVDQRRQAEQTLAQTNQQLQAVLNAVPAMVSWVSKDGLYLGCNHRLAASFDILPADFIGQHVGFLGQASPFSQFAQDFLAGDANLISQEMQFSAKGVASHWLLVAQKYDQGGAAVFVGLDISDREQAKAALQTSEIKFRSLVEQTNDWVWEIDRQFAFSYINPRATEILACPAEEILNHRFTDFMAADEAVRFSTILALLVGQRQPFTQLQANCLRPGGETVTLEISGSPIFSTEGEFQGYRGITRDITERKQIEVDIRKALTRQKELTNLKTRFISMASHEFRTPLTTILASAETLERYSHKFTPEKQQTVLKRIQTSVHYMIGLLNDVLTVGKAEAGKLDCITTPMDLQQFCRDLAEEVQFAQLGTASAIEFTAMGESRPVLADEKLLRHILLNLLSNAVKYSPEHSPVSFNLNCDAEQTVFQVSDRGIGIPPADQSQLFGAFHRADNVGNISGTGLGLVIAKRAAEAHQGSISFVSEVGVGTTFTVVLPLLLWSDHHG</sequence>
<dbReference type="InterPro" id="IPR046342">
    <property type="entry name" value="CBS_dom_sf"/>
</dbReference>
<organism evidence="21 22">
    <name type="scientific">Shackletoniella antarctica</name>
    <dbReference type="NCBI Taxonomy" id="268115"/>
    <lineage>
        <taxon>Bacteria</taxon>
        <taxon>Bacillati</taxon>
        <taxon>Cyanobacteriota</taxon>
        <taxon>Cyanophyceae</taxon>
        <taxon>Oculatellales</taxon>
        <taxon>Oculatellaceae</taxon>
        <taxon>Shackletoniella</taxon>
    </lineage>
</organism>
<evidence type="ECO:0000256" key="13">
    <source>
        <dbReference type="ARBA" id="ARBA00023136"/>
    </source>
</evidence>
<dbReference type="SUPFAM" id="SSF54631">
    <property type="entry name" value="CBS-domain pair"/>
    <property type="match status" value="2"/>
</dbReference>
<evidence type="ECO:0000259" key="16">
    <source>
        <dbReference type="PROSITE" id="PS50046"/>
    </source>
</evidence>
<keyword evidence="6" id="KW-0808">Transferase</keyword>
<evidence type="ECO:0000256" key="15">
    <source>
        <dbReference type="SAM" id="Coils"/>
    </source>
</evidence>
<dbReference type="PRINTS" id="PR00344">
    <property type="entry name" value="BCTRLSENSOR"/>
</dbReference>
<dbReference type="InterPro" id="IPR003594">
    <property type="entry name" value="HATPase_dom"/>
</dbReference>
<dbReference type="Gene3D" id="3.30.450.20">
    <property type="entry name" value="PAS domain"/>
    <property type="match status" value="2"/>
</dbReference>
<dbReference type="InterPro" id="IPR005467">
    <property type="entry name" value="His_kinase_dom"/>
</dbReference>
<dbReference type="EC" id="2.7.13.3" evidence="4"/>
<dbReference type="Pfam" id="PF00512">
    <property type="entry name" value="HisKA"/>
    <property type="match status" value="1"/>
</dbReference>
<dbReference type="SUPFAM" id="SSF55781">
    <property type="entry name" value="GAF domain-like"/>
    <property type="match status" value="1"/>
</dbReference>
<evidence type="ECO:0000313" key="21">
    <source>
        <dbReference type="EMBL" id="PZO44325.1"/>
    </source>
</evidence>
<dbReference type="GO" id="GO:0016020">
    <property type="term" value="C:membrane"/>
    <property type="evidence" value="ECO:0007669"/>
    <property type="project" value="UniProtKB-SubCell"/>
</dbReference>
<protein>
    <recommendedName>
        <fullName evidence="4">histidine kinase</fullName>
        <ecNumber evidence="4">2.7.13.3</ecNumber>
    </recommendedName>
</protein>
<dbReference type="PROSITE" id="PS51371">
    <property type="entry name" value="CBS"/>
    <property type="match status" value="4"/>
</dbReference>
<comment type="subcellular location">
    <subcellularLocation>
        <location evidence="2">Membrane</location>
        <topology evidence="2">Multi-pass membrane protein</topology>
    </subcellularLocation>
</comment>
<dbReference type="SMART" id="SM00091">
    <property type="entry name" value="PAS"/>
    <property type="match status" value="2"/>
</dbReference>
<dbReference type="InterPro" id="IPR029016">
    <property type="entry name" value="GAF-like_dom_sf"/>
</dbReference>
<evidence type="ECO:0000256" key="10">
    <source>
        <dbReference type="ARBA" id="ARBA00022840"/>
    </source>
</evidence>
<evidence type="ECO:0000256" key="3">
    <source>
        <dbReference type="ARBA" id="ARBA00006402"/>
    </source>
</evidence>
<dbReference type="Gene3D" id="3.30.450.40">
    <property type="match status" value="1"/>
</dbReference>
<dbReference type="CDD" id="cd00130">
    <property type="entry name" value="PAS"/>
    <property type="match status" value="1"/>
</dbReference>
<dbReference type="GO" id="GO:0000156">
    <property type="term" value="F:phosphorelay response regulator activity"/>
    <property type="evidence" value="ECO:0007669"/>
    <property type="project" value="TreeGrafter"/>
</dbReference>
<evidence type="ECO:0000259" key="19">
    <source>
        <dbReference type="PROSITE" id="PS50113"/>
    </source>
</evidence>
<dbReference type="InterPro" id="IPR036890">
    <property type="entry name" value="HATPase_C_sf"/>
</dbReference>
<keyword evidence="5" id="KW-0597">Phosphoprotein</keyword>
<feature type="domain" description="Phytochrome chromophore attachment site" evidence="16">
    <location>
        <begin position="338"/>
        <end position="474"/>
    </location>
</feature>
<evidence type="ECO:0000259" key="18">
    <source>
        <dbReference type="PROSITE" id="PS50112"/>
    </source>
</evidence>
<dbReference type="PANTHER" id="PTHR42878">
    <property type="entry name" value="TWO-COMPONENT HISTIDINE KINASE"/>
    <property type="match status" value="1"/>
</dbReference>
<evidence type="ECO:0000259" key="20">
    <source>
        <dbReference type="PROSITE" id="PS51371"/>
    </source>
</evidence>
<keyword evidence="7" id="KW-0812">Transmembrane</keyword>
<dbReference type="Pfam" id="PF08448">
    <property type="entry name" value="PAS_4"/>
    <property type="match status" value="1"/>
</dbReference>
<dbReference type="InterPro" id="IPR000700">
    <property type="entry name" value="PAS-assoc_C"/>
</dbReference>
<feature type="domain" description="CBS" evidence="20">
    <location>
        <begin position="21"/>
        <end position="79"/>
    </location>
</feature>
<dbReference type="InterPro" id="IPR001610">
    <property type="entry name" value="PAC"/>
</dbReference>
<reference evidence="22" key="1">
    <citation type="submission" date="2018-04" db="EMBL/GenBank/DDBJ databases">
        <authorList>
            <person name="Cornet L."/>
        </authorList>
    </citation>
    <scope>NUCLEOTIDE SEQUENCE [LARGE SCALE GENOMIC DNA]</scope>
</reference>
<keyword evidence="14" id="KW-0129">CBS domain</keyword>
<dbReference type="InterPro" id="IPR003018">
    <property type="entry name" value="GAF"/>
</dbReference>
<dbReference type="CDD" id="cd00075">
    <property type="entry name" value="HATPase"/>
    <property type="match status" value="1"/>
</dbReference>
<dbReference type="Gene3D" id="3.10.580.10">
    <property type="entry name" value="CBS-domain"/>
    <property type="match status" value="2"/>
</dbReference>
<dbReference type="SMART" id="SM00387">
    <property type="entry name" value="HATPase_c"/>
    <property type="match status" value="1"/>
</dbReference>
<evidence type="ECO:0000256" key="8">
    <source>
        <dbReference type="ARBA" id="ARBA00022741"/>
    </source>
</evidence>
<dbReference type="Gene3D" id="1.10.287.130">
    <property type="match status" value="1"/>
</dbReference>
<dbReference type="InterPro" id="IPR004358">
    <property type="entry name" value="Sig_transdc_His_kin-like_C"/>
</dbReference>
<feature type="coiled-coil region" evidence="15">
    <location>
        <begin position="488"/>
        <end position="554"/>
    </location>
</feature>
<dbReference type="Proteomes" id="UP000249081">
    <property type="component" value="Unassembled WGS sequence"/>
</dbReference>
<feature type="domain" description="PAS" evidence="18">
    <location>
        <begin position="663"/>
        <end position="733"/>
    </location>
</feature>
<reference evidence="21 22" key="2">
    <citation type="submission" date="2018-06" db="EMBL/GenBank/DDBJ databases">
        <title>Metagenomic assembly of (sub)arctic Cyanobacteria and their associated microbiome from non-axenic cultures.</title>
        <authorList>
            <person name="Baurain D."/>
        </authorList>
    </citation>
    <scope>NUCLEOTIDE SEQUENCE [LARGE SCALE GENOMIC DNA]</scope>
    <source>
        <strain evidence="21">ULC041bin1</strain>
    </source>
</reference>
<dbReference type="PANTHER" id="PTHR42878:SF7">
    <property type="entry name" value="SENSOR HISTIDINE KINASE GLRK"/>
    <property type="match status" value="1"/>
</dbReference>
<dbReference type="Pfam" id="PF00571">
    <property type="entry name" value="CBS"/>
    <property type="match status" value="4"/>
</dbReference>
<dbReference type="SMART" id="SM00116">
    <property type="entry name" value="CBS"/>
    <property type="match status" value="4"/>
</dbReference>
<evidence type="ECO:0000256" key="9">
    <source>
        <dbReference type="ARBA" id="ARBA00022777"/>
    </source>
</evidence>
<name>A0A2W4YBW2_9CYAN</name>
<feature type="domain" description="Histidine kinase" evidence="17">
    <location>
        <begin position="807"/>
        <end position="1024"/>
    </location>
</feature>
<accession>A0A2W4YBW2</accession>
<dbReference type="SUPFAM" id="SSF47384">
    <property type="entry name" value="Homodimeric domain of signal transducing histidine kinase"/>
    <property type="match status" value="1"/>
</dbReference>
<dbReference type="PROSITE" id="PS50112">
    <property type="entry name" value="PAS"/>
    <property type="match status" value="1"/>
</dbReference>
<dbReference type="SUPFAM" id="SSF55874">
    <property type="entry name" value="ATPase domain of HSP90 chaperone/DNA topoisomerase II/histidine kinase"/>
    <property type="match status" value="1"/>
</dbReference>
<dbReference type="AlphaFoldDB" id="A0A2W4YBW2"/>
<feature type="domain" description="CBS" evidence="20">
    <location>
        <begin position="87"/>
        <end position="147"/>
    </location>
</feature>
<dbReference type="SMART" id="SM00388">
    <property type="entry name" value="HisKA"/>
    <property type="match status" value="1"/>
</dbReference>
<evidence type="ECO:0000256" key="5">
    <source>
        <dbReference type="ARBA" id="ARBA00022553"/>
    </source>
</evidence>
<dbReference type="InterPro" id="IPR003661">
    <property type="entry name" value="HisK_dim/P_dom"/>
</dbReference>
<dbReference type="InterPro" id="IPR013656">
    <property type="entry name" value="PAS_4"/>
</dbReference>
<feature type="domain" description="CBS" evidence="20">
    <location>
        <begin position="154"/>
        <end position="214"/>
    </location>
</feature>
<gene>
    <name evidence="21" type="ORF">DCF17_04430</name>
</gene>
<dbReference type="GO" id="GO:0007234">
    <property type="term" value="P:osmosensory signaling via phosphorelay pathway"/>
    <property type="evidence" value="ECO:0007669"/>
    <property type="project" value="TreeGrafter"/>
</dbReference>
<evidence type="ECO:0000259" key="17">
    <source>
        <dbReference type="PROSITE" id="PS50109"/>
    </source>
</evidence>
<evidence type="ECO:0000313" key="22">
    <source>
        <dbReference type="Proteomes" id="UP000249081"/>
    </source>
</evidence>
<comment type="similarity">
    <text evidence="3">In the N-terminal section; belongs to the phytochrome family.</text>
</comment>
<comment type="caution">
    <text evidence="21">The sequence shown here is derived from an EMBL/GenBank/DDBJ whole genome shotgun (WGS) entry which is preliminary data.</text>
</comment>
<dbReference type="PROSITE" id="PS50046">
    <property type="entry name" value="PHYTOCHROME_2"/>
    <property type="match status" value="1"/>
</dbReference>
<keyword evidence="9" id="KW-0418">Kinase</keyword>
<evidence type="ECO:0000256" key="1">
    <source>
        <dbReference type="ARBA" id="ARBA00000085"/>
    </source>
</evidence>
<dbReference type="InterPro" id="IPR000644">
    <property type="entry name" value="CBS_dom"/>
</dbReference>
<dbReference type="CDD" id="cd00082">
    <property type="entry name" value="HisKA"/>
    <property type="match status" value="1"/>
</dbReference>
<dbReference type="SMART" id="SM00086">
    <property type="entry name" value="PAC"/>
    <property type="match status" value="1"/>
</dbReference>
<dbReference type="InterPro" id="IPR000014">
    <property type="entry name" value="PAS"/>
</dbReference>
<evidence type="ECO:0000256" key="14">
    <source>
        <dbReference type="PROSITE-ProRule" id="PRU00703"/>
    </source>
</evidence>
<keyword evidence="10" id="KW-0067">ATP-binding</keyword>
<comment type="catalytic activity">
    <reaction evidence="1">
        <text>ATP + protein L-histidine = ADP + protein N-phospho-L-histidine.</text>
        <dbReference type="EC" id="2.7.13.3"/>
    </reaction>
</comment>
<dbReference type="InterPro" id="IPR016132">
    <property type="entry name" value="Phyto_chromo_attachment"/>
</dbReference>
<evidence type="ECO:0000256" key="12">
    <source>
        <dbReference type="ARBA" id="ARBA00023012"/>
    </source>
</evidence>
<dbReference type="FunFam" id="3.30.565.10:FF:000006">
    <property type="entry name" value="Sensor histidine kinase WalK"/>
    <property type="match status" value="1"/>
</dbReference>
<dbReference type="PROSITE" id="PS50113">
    <property type="entry name" value="PAC"/>
    <property type="match status" value="1"/>
</dbReference>
<keyword evidence="8" id="KW-0547">Nucleotide-binding</keyword>
<dbReference type="EMBL" id="QBMN01000019">
    <property type="protein sequence ID" value="PZO44325.1"/>
    <property type="molecule type" value="Genomic_DNA"/>
</dbReference>
<keyword evidence="11" id="KW-1133">Transmembrane helix</keyword>
<feature type="domain" description="CBS" evidence="20">
    <location>
        <begin position="221"/>
        <end position="278"/>
    </location>
</feature>
<dbReference type="Pfam" id="PF02518">
    <property type="entry name" value="HATPase_c"/>
    <property type="match status" value="1"/>
</dbReference>
<dbReference type="GO" id="GO:0005524">
    <property type="term" value="F:ATP binding"/>
    <property type="evidence" value="ECO:0007669"/>
    <property type="project" value="UniProtKB-KW"/>
</dbReference>
<dbReference type="SUPFAM" id="SSF55785">
    <property type="entry name" value="PYP-like sensor domain (PAS domain)"/>
    <property type="match status" value="2"/>
</dbReference>
<dbReference type="NCBIfam" id="TIGR00229">
    <property type="entry name" value="sensory_box"/>
    <property type="match status" value="1"/>
</dbReference>
<dbReference type="InterPro" id="IPR036097">
    <property type="entry name" value="HisK_dim/P_sf"/>
</dbReference>
<dbReference type="GO" id="GO:0030295">
    <property type="term" value="F:protein kinase activator activity"/>
    <property type="evidence" value="ECO:0007669"/>
    <property type="project" value="TreeGrafter"/>
</dbReference>
<evidence type="ECO:0000256" key="4">
    <source>
        <dbReference type="ARBA" id="ARBA00012438"/>
    </source>
</evidence>